<evidence type="ECO:0000313" key="7">
    <source>
        <dbReference type="EMBL" id="KAF6017202.1"/>
    </source>
</evidence>
<feature type="transmembrane region" description="Helical" evidence="5">
    <location>
        <begin position="831"/>
        <end position="859"/>
    </location>
</feature>
<dbReference type="Pfam" id="PF01391">
    <property type="entry name" value="Collagen"/>
    <property type="match status" value="2"/>
</dbReference>
<dbReference type="AlphaFoldDB" id="A0A7J7ITF1"/>
<dbReference type="FunFam" id="2.10.25.10:FF:000240">
    <property type="entry name" value="Vitamin K-dependent protein S"/>
    <property type="match status" value="1"/>
</dbReference>
<dbReference type="SMART" id="SM00179">
    <property type="entry name" value="EGF_CA"/>
    <property type="match status" value="3"/>
</dbReference>
<keyword evidence="3" id="KW-1015">Disulfide bond</keyword>
<dbReference type="SMART" id="SM00181">
    <property type="entry name" value="EGF"/>
    <property type="match status" value="2"/>
</dbReference>
<sequence>MYNNGPSIPYDGHIHAFHANIASSGAYIEFQIWREGNVSGSYILIGQQGFTTTAANVAATNSSFLLPSSIEVKQGDRIGFWSENSVVPVARYFGDFVRKAFVFKQSAQAPVEGTVLTQLTSLNKNEYFALGVTLETQPLIREMTTTEPTTEGPSSSVATTTTEPVPTDREYGRLGLMGEEWLAVSQISYLSLLINFTEPIIGGYLSRFQIYSLKRDVDIKFQIWRTISNTIGSRNFLLVDELSYTTKLVNSFENTSIWNANIIDGDLIGVTTIDANNKGIPIGWEQVTGNGERIYKKATSTKAELPIIGRTYKDYELINNHNQLAMVVYISDDKKTDDGSGNVTLTTSSMAVTTSGPMQSTTAITEGTTGTTVPITSELIIGNKDVVDNSGSSEEFQPFASVTVVLTDLEMRRDGFVTSIGFYATVAKPLEVGIFRPIQASCSRPRCYEKIVTETVNITAAGPVILSFEDSPIPVLQGDVLGFYNMDPLSFVVGRIAVGGRGDVPYLTIGPTNLNEVTEGFNQYLNGYKYAIYAIMAAATTQTILIKGVSGNPGSEGPVGSTGPPGEKGSKGAIGPTGATGDKGDVGDLGDQGVMGSTGATGERGLNGSIGVVGDKGARGATGQIGDKGVRGDVGATGENGARGDQGEKGQPGLVGPDGFQGLKGEKGAQGDTGLEGEQGPPGPKGSQGITGDRGLPAIIALTNECSSQCAGENNVCTDTDLSFECGCGPGYDIESDGSCKDKDECESHNGMCQQICNNTLGSRSCSCFDGYTLSPNARTCIDIDECLLNTDDCTNGEQCFNEVGTFKCLIKQTVTAAQLVEIQELGSQNWWGLIALGLLIWAAVLSISCIILCIILCVDHKKNKSRKYQESYYGSSTNVGNDST</sequence>
<accession>A0A7J7ITF1</accession>
<keyword evidence="2" id="KW-0677">Repeat</keyword>
<feature type="region of interest" description="Disordered" evidence="4">
    <location>
        <begin position="145"/>
        <end position="165"/>
    </location>
</feature>
<dbReference type="InterPro" id="IPR026823">
    <property type="entry name" value="cEGF"/>
</dbReference>
<dbReference type="InterPro" id="IPR008160">
    <property type="entry name" value="Collagen"/>
</dbReference>
<dbReference type="SUPFAM" id="SSF57196">
    <property type="entry name" value="EGF/Laminin"/>
    <property type="match status" value="1"/>
</dbReference>
<dbReference type="OrthoDB" id="6286622at2759"/>
<dbReference type="InterPro" id="IPR050149">
    <property type="entry name" value="Collagen_superfamily"/>
</dbReference>
<dbReference type="Pfam" id="PF12662">
    <property type="entry name" value="cEGF"/>
    <property type="match status" value="1"/>
</dbReference>
<reference evidence="7" key="1">
    <citation type="submission" date="2020-06" db="EMBL/GenBank/DDBJ databases">
        <title>Draft genome of Bugula neritina, a colonial animal packing powerful symbionts and potential medicines.</title>
        <authorList>
            <person name="Rayko M."/>
        </authorList>
    </citation>
    <scope>NUCLEOTIDE SEQUENCE [LARGE SCALE GENOMIC DNA]</scope>
    <source>
        <strain evidence="7">Kwan_BN1</strain>
    </source>
</reference>
<feature type="domain" description="EGF-like" evidence="6">
    <location>
        <begin position="766"/>
        <end position="781"/>
    </location>
</feature>
<dbReference type="InterPro" id="IPR001881">
    <property type="entry name" value="EGF-like_Ca-bd_dom"/>
</dbReference>
<evidence type="ECO:0000313" key="8">
    <source>
        <dbReference type="Proteomes" id="UP000593567"/>
    </source>
</evidence>
<name>A0A7J7ITF1_BUGNE</name>
<dbReference type="PANTHER" id="PTHR24023:SF1082">
    <property type="entry name" value="COLLAGEN TRIPLE HELIX REPEAT"/>
    <property type="match status" value="1"/>
</dbReference>
<keyword evidence="8" id="KW-1185">Reference proteome</keyword>
<evidence type="ECO:0000256" key="4">
    <source>
        <dbReference type="SAM" id="MobiDB-lite"/>
    </source>
</evidence>
<keyword evidence="5" id="KW-0472">Membrane</keyword>
<evidence type="ECO:0000259" key="6">
    <source>
        <dbReference type="PROSITE" id="PS01186"/>
    </source>
</evidence>
<dbReference type="GO" id="GO:0005509">
    <property type="term" value="F:calcium ion binding"/>
    <property type="evidence" value="ECO:0007669"/>
    <property type="project" value="InterPro"/>
</dbReference>
<feature type="compositionally biased region" description="Low complexity" evidence="4">
    <location>
        <begin position="145"/>
        <end position="156"/>
    </location>
</feature>
<dbReference type="Proteomes" id="UP000593567">
    <property type="component" value="Unassembled WGS sequence"/>
</dbReference>
<dbReference type="GO" id="GO:0005615">
    <property type="term" value="C:extracellular space"/>
    <property type="evidence" value="ECO:0007669"/>
    <property type="project" value="TreeGrafter"/>
</dbReference>
<evidence type="ECO:0000256" key="2">
    <source>
        <dbReference type="ARBA" id="ARBA00022737"/>
    </source>
</evidence>
<dbReference type="PROSITE" id="PS01187">
    <property type="entry name" value="EGF_CA"/>
    <property type="match status" value="1"/>
</dbReference>
<keyword evidence="5" id="KW-0812">Transmembrane</keyword>
<dbReference type="InterPro" id="IPR000742">
    <property type="entry name" value="EGF"/>
</dbReference>
<dbReference type="InterPro" id="IPR018097">
    <property type="entry name" value="EGF_Ca-bd_CS"/>
</dbReference>
<proteinExistence type="predicted"/>
<dbReference type="CDD" id="cd00054">
    <property type="entry name" value="EGF_CA"/>
    <property type="match status" value="2"/>
</dbReference>
<evidence type="ECO:0000256" key="5">
    <source>
        <dbReference type="SAM" id="Phobius"/>
    </source>
</evidence>
<comment type="caution">
    <text evidence="7">The sequence shown here is derived from an EMBL/GenBank/DDBJ whole genome shotgun (WGS) entry which is preliminary data.</text>
</comment>
<dbReference type="EMBL" id="VXIV02003424">
    <property type="protein sequence ID" value="KAF6017202.1"/>
    <property type="molecule type" value="Genomic_DNA"/>
</dbReference>
<keyword evidence="1" id="KW-0245">EGF-like domain</keyword>
<feature type="region of interest" description="Disordered" evidence="4">
    <location>
        <begin position="551"/>
        <end position="691"/>
    </location>
</feature>
<dbReference type="GO" id="GO:0031012">
    <property type="term" value="C:extracellular matrix"/>
    <property type="evidence" value="ECO:0007669"/>
    <property type="project" value="TreeGrafter"/>
</dbReference>
<keyword evidence="5" id="KW-1133">Transmembrane helix</keyword>
<dbReference type="PANTHER" id="PTHR24023">
    <property type="entry name" value="COLLAGEN ALPHA"/>
    <property type="match status" value="1"/>
</dbReference>
<dbReference type="Gene3D" id="2.10.25.10">
    <property type="entry name" value="Laminin"/>
    <property type="match status" value="3"/>
</dbReference>
<evidence type="ECO:0000256" key="1">
    <source>
        <dbReference type="ARBA" id="ARBA00022536"/>
    </source>
</evidence>
<gene>
    <name evidence="7" type="ORF">EB796_024494</name>
</gene>
<evidence type="ECO:0000256" key="3">
    <source>
        <dbReference type="ARBA" id="ARBA00023157"/>
    </source>
</evidence>
<organism evidence="7 8">
    <name type="scientific">Bugula neritina</name>
    <name type="common">Brown bryozoan</name>
    <name type="synonym">Sertularia neritina</name>
    <dbReference type="NCBI Taxonomy" id="10212"/>
    <lineage>
        <taxon>Eukaryota</taxon>
        <taxon>Metazoa</taxon>
        <taxon>Spiralia</taxon>
        <taxon>Lophotrochozoa</taxon>
        <taxon>Bryozoa</taxon>
        <taxon>Gymnolaemata</taxon>
        <taxon>Cheilostomatida</taxon>
        <taxon>Flustrina</taxon>
        <taxon>Buguloidea</taxon>
        <taxon>Bugulidae</taxon>
        <taxon>Bugula</taxon>
    </lineage>
</organism>
<dbReference type="PROSITE" id="PS01186">
    <property type="entry name" value="EGF_2"/>
    <property type="match status" value="1"/>
</dbReference>
<protein>
    <recommendedName>
        <fullName evidence="6">EGF-like domain-containing protein</fullName>
    </recommendedName>
</protein>